<organism evidence="7">
    <name type="scientific">Salvia splendens</name>
    <name type="common">Scarlet sage</name>
    <dbReference type="NCBI Taxonomy" id="180675"/>
    <lineage>
        <taxon>Eukaryota</taxon>
        <taxon>Viridiplantae</taxon>
        <taxon>Streptophyta</taxon>
        <taxon>Embryophyta</taxon>
        <taxon>Tracheophyta</taxon>
        <taxon>Spermatophyta</taxon>
        <taxon>Magnoliopsida</taxon>
        <taxon>eudicotyledons</taxon>
        <taxon>Gunneridae</taxon>
        <taxon>Pentapetalae</taxon>
        <taxon>asterids</taxon>
        <taxon>lamiids</taxon>
        <taxon>Lamiales</taxon>
        <taxon>Lamiaceae</taxon>
        <taxon>Nepetoideae</taxon>
        <taxon>Mentheae</taxon>
        <taxon>Salviinae</taxon>
        <taxon>Salvia</taxon>
        <taxon>Salvia subgen. Calosphace</taxon>
        <taxon>core Calosphace</taxon>
    </lineage>
</organism>
<keyword evidence="2 5" id="KW-0812">Transmembrane</keyword>
<name>A0A8X8XSL7_SALSN</name>
<evidence type="ECO:0000256" key="2">
    <source>
        <dbReference type="ARBA" id="ARBA00022692"/>
    </source>
</evidence>
<dbReference type="GO" id="GO:0005385">
    <property type="term" value="F:zinc ion transmembrane transporter activity"/>
    <property type="evidence" value="ECO:0007669"/>
    <property type="project" value="TreeGrafter"/>
</dbReference>
<evidence type="ECO:0000256" key="1">
    <source>
        <dbReference type="ARBA" id="ARBA00004141"/>
    </source>
</evidence>
<evidence type="ECO:0000256" key="6">
    <source>
        <dbReference type="SAM" id="SignalP"/>
    </source>
</evidence>
<evidence type="ECO:0000256" key="4">
    <source>
        <dbReference type="ARBA" id="ARBA00023136"/>
    </source>
</evidence>
<dbReference type="Pfam" id="PF02535">
    <property type="entry name" value="Zip"/>
    <property type="match status" value="2"/>
</dbReference>
<evidence type="ECO:0000256" key="3">
    <source>
        <dbReference type="ARBA" id="ARBA00022989"/>
    </source>
</evidence>
<feature type="transmembrane region" description="Helical" evidence="5">
    <location>
        <begin position="116"/>
        <end position="137"/>
    </location>
</feature>
<dbReference type="PANTHER" id="PTHR11040:SF35">
    <property type="entry name" value="ZINC TRANSPORTER 5"/>
    <property type="match status" value="1"/>
</dbReference>
<keyword evidence="6" id="KW-0732">Signal</keyword>
<accession>A0A8X8XSL7</accession>
<evidence type="ECO:0008006" key="9">
    <source>
        <dbReference type="Google" id="ProtNLM"/>
    </source>
</evidence>
<sequence>MTKSIKNAFVAAIVLFPATAFAECTCEAEEGDRDKTLALKYKLAALASILAAGAAGVCLPVLAKWIPALSPERSLFFVVKAFAAGVILSTGFIHVLPDAFESLTSPCIPEHPWGDFPFTGFVAMLAAIGTLMVDTYATSYYGRRSRVKSEGGDEERAVGAHTHAVHGHAHGPVSLNAGIIVHSVIIGIALGASESPKTIKPLIAALTFHQFFEGIGLGGCIAQAKFDARAVAIMAIFFSLTTPVGIAIGIGITNIYSETSPTALIVEGVFNSASAGILIYMALVDLLSADFMSPKLQNNGKLQLGANLSLLIGAACGREMLAAVHDHGTHGHAHRGRLVSSDLEDSDDSELLRHRVIFQLLELGIVVHSVIIGIALGASQSPSTIKPLIAALTFHQFFEGIGVGRSLKVTHLITINLQPSSLKVSSIQYRPVY</sequence>
<evidence type="ECO:0000313" key="7">
    <source>
        <dbReference type="EMBL" id="KAG6419601.1"/>
    </source>
</evidence>
<dbReference type="GO" id="GO:0005886">
    <property type="term" value="C:plasma membrane"/>
    <property type="evidence" value="ECO:0007669"/>
    <property type="project" value="TreeGrafter"/>
</dbReference>
<reference evidence="7" key="2">
    <citation type="submission" date="2020-08" db="EMBL/GenBank/DDBJ databases">
        <title>Plant Genome Project.</title>
        <authorList>
            <person name="Zhang R.-G."/>
        </authorList>
    </citation>
    <scope>NUCLEOTIDE SEQUENCE</scope>
    <source>
        <strain evidence="7">Huo1</strain>
        <tissue evidence="7">Leaf</tissue>
    </source>
</reference>
<keyword evidence="8" id="KW-1185">Reference proteome</keyword>
<evidence type="ECO:0000313" key="8">
    <source>
        <dbReference type="Proteomes" id="UP000298416"/>
    </source>
</evidence>
<dbReference type="Proteomes" id="UP000298416">
    <property type="component" value="Unassembled WGS sequence"/>
</dbReference>
<dbReference type="PANTHER" id="PTHR11040">
    <property type="entry name" value="ZINC/IRON TRANSPORTER"/>
    <property type="match status" value="1"/>
</dbReference>
<feature type="transmembrane region" description="Helical" evidence="5">
    <location>
        <begin position="41"/>
        <end position="63"/>
    </location>
</feature>
<comment type="subcellular location">
    <subcellularLocation>
        <location evidence="1">Membrane</location>
        <topology evidence="1">Multi-pass membrane protein</topology>
    </subcellularLocation>
</comment>
<evidence type="ECO:0000256" key="5">
    <source>
        <dbReference type="SAM" id="Phobius"/>
    </source>
</evidence>
<keyword evidence="3 5" id="KW-1133">Transmembrane helix</keyword>
<gene>
    <name evidence="7" type="ORF">SASPL_121823</name>
</gene>
<feature type="transmembrane region" description="Helical" evidence="5">
    <location>
        <begin position="231"/>
        <end position="256"/>
    </location>
</feature>
<feature type="transmembrane region" description="Helical" evidence="5">
    <location>
        <begin position="75"/>
        <end position="96"/>
    </location>
</feature>
<feature type="transmembrane region" description="Helical" evidence="5">
    <location>
        <begin position="356"/>
        <end position="378"/>
    </location>
</feature>
<keyword evidence="4 5" id="KW-0472">Membrane</keyword>
<proteinExistence type="predicted"/>
<feature type="chain" id="PRO_5036450509" description="Solute carrier family 39 (Zinc transporter), member 1/2/3" evidence="6">
    <location>
        <begin position="23"/>
        <end position="433"/>
    </location>
</feature>
<protein>
    <recommendedName>
        <fullName evidence="9">Solute carrier family 39 (Zinc transporter), member 1/2/3</fullName>
    </recommendedName>
</protein>
<feature type="transmembrane region" description="Helical" evidence="5">
    <location>
        <begin position="268"/>
        <end position="287"/>
    </location>
</feature>
<comment type="caution">
    <text evidence="7">The sequence shown here is derived from an EMBL/GenBank/DDBJ whole genome shotgun (WGS) entry which is preliminary data.</text>
</comment>
<feature type="signal peptide" evidence="6">
    <location>
        <begin position="1"/>
        <end position="22"/>
    </location>
</feature>
<reference evidence="7" key="1">
    <citation type="submission" date="2018-01" db="EMBL/GenBank/DDBJ databases">
        <authorList>
            <person name="Mao J.F."/>
        </authorList>
    </citation>
    <scope>NUCLEOTIDE SEQUENCE</scope>
    <source>
        <strain evidence="7">Huo1</strain>
        <tissue evidence="7">Leaf</tissue>
    </source>
</reference>
<dbReference type="InterPro" id="IPR003689">
    <property type="entry name" value="ZIP"/>
</dbReference>
<dbReference type="AlphaFoldDB" id="A0A8X8XSL7"/>
<dbReference type="EMBL" id="PNBA02000007">
    <property type="protein sequence ID" value="KAG6419601.1"/>
    <property type="molecule type" value="Genomic_DNA"/>
</dbReference>